<name>A0ABT2UBJ8_9BACL</name>
<keyword evidence="8" id="KW-0472">Membrane</keyword>
<keyword evidence="7" id="KW-1278">Translocase</keyword>
<evidence type="ECO:0000256" key="5">
    <source>
        <dbReference type="ARBA" id="ARBA00022741"/>
    </source>
</evidence>
<reference evidence="10 11" key="1">
    <citation type="submission" date="2022-09" db="EMBL/GenBank/DDBJ databases">
        <authorList>
            <person name="Han X.L."/>
            <person name="Wang Q."/>
            <person name="Lu T."/>
        </authorList>
    </citation>
    <scope>NUCLEOTIDE SEQUENCE [LARGE SCALE GENOMIC DNA]</scope>
    <source>
        <strain evidence="10 11">WQ 127069</strain>
    </source>
</reference>
<feature type="domain" description="ABC transporter" evidence="9">
    <location>
        <begin position="5"/>
        <end position="241"/>
    </location>
</feature>
<evidence type="ECO:0000259" key="9">
    <source>
        <dbReference type="PROSITE" id="PS50893"/>
    </source>
</evidence>
<keyword evidence="3" id="KW-0813">Transport</keyword>
<dbReference type="PANTHER" id="PTHR43553">
    <property type="entry name" value="HEAVY METAL TRANSPORTER"/>
    <property type="match status" value="1"/>
</dbReference>
<dbReference type="InterPro" id="IPR015856">
    <property type="entry name" value="ABC_transpr_CbiO/EcfA_su"/>
</dbReference>
<evidence type="ECO:0000256" key="7">
    <source>
        <dbReference type="ARBA" id="ARBA00022967"/>
    </source>
</evidence>
<keyword evidence="5" id="KW-0547">Nucleotide-binding</keyword>
<gene>
    <name evidence="10" type="ORF">OB236_02870</name>
</gene>
<evidence type="ECO:0000256" key="1">
    <source>
        <dbReference type="ARBA" id="ARBA00004202"/>
    </source>
</evidence>
<dbReference type="SMART" id="SM00382">
    <property type="entry name" value="AAA"/>
    <property type="match status" value="1"/>
</dbReference>
<evidence type="ECO:0000256" key="3">
    <source>
        <dbReference type="ARBA" id="ARBA00022448"/>
    </source>
</evidence>
<dbReference type="EMBL" id="JAOQIO010000007">
    <property type="protein sequence ID" value="MCU6791064.1"/>
    <property type="molecule type" value="Genomic_DNA"/>
</dbReference>
<dbReference type="Gene3D" id="3.40.50.300">
    <property type="entry name" value="P-loop containing nucleotide triphosphate hydrolases"/>
    <property type="match status" value="1"/>
</dbReference>
<evidence type="ECO:0000256" key="4">
    <source>
        <dbReference type="ARBA" id="ARBA00022475"/>
    </source>
</evidence>
<comment type="caution">
    <text evidence="10">The sequence shown here is derived from an EMBL/GenBank/DDBJ whole genome shotgun (WGS) entry which is preliminary data.</text>
</comment>
<dbReference type="InterPro" id="IPR003593">
    <property type="entry name" value="AAA+_ATPase"/>
</dbReference>
<dbReference type="Proteomes" id="UP001652445">
    <property type="component" value="Unassembled WGS sequence"/>
</dbReference>
<proteinExistence type="inferred from homology"/>
<dbReference type="PROSITE" id="PS50893">
    <property type="entry name" value="ABC_TRANSPORTER_2"/>
    <property type="match status" value="1"/>
</dbReference>
<keyword evidence="4" id="KW-1003">Cell membrane</keyword>
<sequence length="279" mass="31750">MKSILEARDVHYRYPGTDTEALQGLKMSIPKHKKTAICGHNGSGKSTFFLQAIGIHRPVVGEMRWHDTPLSYRPEALKKLRQQIGLVFQDPEQQLILSTPFEDISYGLRNAGMAEQEIALRTRRMLTAMGLEHLADKPIHHLSLGQKKRVALAGVLVLEPELLMLDEPTAYLDRLSEQQLVEELDRIHENGITIVMATHDMNLAYSWADWILVMDHGQCVMQGTPHELFQHEERIQSLSLELPLLLELWQALPESIRKDVTPPRTIEEFKLLMAVSSQG</sequence>
<organism evidence="10 11">
    <name type="scientific">Paenibacillus baimaensis</name>
    <dbReference type="NCBI Taxonomy" id="2982185"/>
    <lineage>
        <taxon>Bacteria</taxon>
        <taxon>Bacillati</taxon>
        <taxon>Bacillota</taxon>
        <taxon>Bacilli</taxon>
        <taxon>Bacillales</taxon>
        <taxon>Paenibacillaceae</taxon>
        <taxon>Paenibacillus</taxon>
    </lineage>
</organism>
<dbReference type="SUPFAM" id="SSF52540">
    <property type="entry name" value="P-loop containing nucleoside triphosphate hydrolases"/>
    <property type="match status" value="1"/>
</dbReference>
<dbReference type="RefSeq" id="WP_262682627.1">
    <property type="nucleotide sequence ID" value="NZ_JAOQIO010000007.1"/>
</dbReference>
<dbReference type="GO" id="GO:0005524">
    <property type="term" value="F:ATP binding"/>
    <property type="evidence" value="ECO:0007669"/>
    <property type="project" value="UniProtKB-KW"/>
</dbReference>
<comment type="subcellular location">
    <subcellularLocation>
        <location evidence="1">Cell membrane</location>
        <topology evidence="1">Peripheral membrane protein</topology>
    </subcellularLocation>
</comment>
<dbReference type="CDD" id="cd03225">
    <property type="entry name" value="ABC_cobalt_CbiO_domain1"/>
    <property type="match status" value="1"/>
</dbReference>
<evidence type="ECO:0000256" key="2">
    <source>
        <dbReference type="ARBA" id="ARBA00005417"/>
    </source>
</evidence>
<evidence type="ECO:0000256" key="6">
    <source>
        <dbReference type="ARBA" id="ARBA00022840"/>
    </source>
</evidence>
<keyword evidence="11" id="KW-1185">Reference proteome</keyword>
<accession>A0ABT2UBJ8</accession>
<evidence type="ECO:0000313" key="10">
    <source>
        <dbReference type="EMBL" id="MCU6791064.1"/>
    </source>
</evidence>
<protein>
    <submittedName>
        <fullName evidence="10">Energy-coupling factor ABC transporter ATP-binding protein</fullName>
    </submittedName>
</protein>
<evidence type="ECO:0000256" key="8">
    <source>
        <dbReference type="ARBA" id="ARBA00023136"/>
    </source>
</evidence>
<dbReference type="PANTHER" id="PTHR43553:SF24">
    <property type="entry name" value="ENERGY-COUPLING FACTOR TRANSPORTER ATP-BINDING PROTEIN ECFA1"/>
    <property type="match status" value="1"/>
</dbReference>
<dbReference type="InterPro" id="IPR050095">
    <property type="entry name" value="ECF_ABC_transporter_ATP-bd"/>
</dbReference>
<keyword evidence="6 10" id="KW-0067">ATP-binding</keyword>
<dbReference type="Pfam" id="PF00005">
    <property type="entry name" value="ABC_tran"/>
    <property type="match status" value="1"/>
</dbReference>
<dbReference type="PROSITE" id="PS00211">
    <property type="entry name" value="ABC_TRANSPORTER_1"/>
    <property type="match status" value="1"/>
</dbReference>
<evidence type="ECO:0000313" key="11">
    <source>
        <dbReference type="Proteomes" id="UP001652445"/>
    </source>
</evidence>
<dbReference type="InterPro" id="IPR003439">
    <property type="entry name" value="ABC_transporter-like_ATP-bd"/>
</dbReference>
<dbReference type="InterPro" id="IPR027417">
    <property type="entry name" value="P-loop_NTPase"/>
</dbReference>
<comment type="similarity">
    <text evidence="2">Belongs to the ABC transporter superfamily.</text>
</comment>
<dbReference type="InterPro" id="IPR017871">
    <property type="entry name" value="ABC_transporter-like_CS"/>
</dbReference>